<keyword evidence="3" id="KW-0479">Metal-binding</keyword>
<accession>A0ABD5TXY0</accession>
<keyword evidence="6" id="KW-1185">Reference proteome</keyword>
<dbReference type="Gene3D" id="3.30.1600.10">
    <property type="entry name" value="SIR2/SIRT2 'Small Domain"/>
    <property type="match status" value="1"/>
</dbReference>
<keyword evidence="2" id="KW-0520">NAD</keyword>
<keyword evidence="3" id="KW-0862">Zinc</keyword>
<dbReference type="GO" id="GO:0034979">
    <property type="term" value="F:NAD-dependent protein lysine deacetylase activity"/>
    <property type="evidence" value="ECO:0007669"/>
    <property type="project" value="UniProtKB-EC"/>
</dbReference>
<dbReference type="EMBL" id="JBHSXH010000009">
    <property type="protein sequence ID" value="MFC6824143.1"/>
    <property type="molecule type" value="Genomic_DNA"/>
</dbReference>
<feature type="binding site" evidence="3">
    <location>
        <position position="171"/>
    </location>
    <ligand>
        <name>Zn(2+)</name>
        <dbReference type="ChEBI" id="CHEBI:29105"/>
    </ligand>
</feature>
<dbReference type="CDD" id="cd01407">
    <property type="entry name" value="SIR2-fam"/>
    <property type="match status" value="1"/>
</dbReference>
<dbReference type="InterPro" id="IPR050134">
    <property type="entry name" value="NAD-dep_sirtuin_deacylases"/>
</dbReference>
<evidence type="ECO:0000313" key="5">
    <source>
        <dbReference type="EMBL" id="MFC6824143.1"/>
    </source>
</evidence>
<dbReference type="InterPro" id="IPR026590">
    <property type="entry name" value="Ssirtuin_cat_dom"/>
</dbReference>
<dbReference type="Pfam" id="PF02146">
    <property type="entry name" value="SIR2"/>
    <property type="match status" value="1"/>
</dbReference>
<dbReference type="PROSITE" id="PS50305">
    <property type="entry name" value="SIRTUIN"/>
    <property type="match status" value="1"/>
</dbReference>
<evidence type="ECO:0000256" key="2">
    <source>
        <dbReference type="ARBA" id="ARBA00023027"/>
    </source>
</evidence>
<dbReference type="InterPro" id="IPR026591">
    <property type="entry name" value="Sirtuin_cat_small_dom_sf"/>
</dbReference>
<dbReference type="InterPro" id="IPR029035">
    <property type="entry name" value="DHS-like_NAD/FAD-binding_dom"/>
</dbReference>
<dbReference type="InterPro" id="IPR003000">
    <property type="entry name" value="Sirtuin"/>
</dbReference>
<dbReference type="NCBIfam" id="NF001753">
    <property type="entry name" value="PRK00481.1-3"/>
    <property type="match status" value="1"/>
</dbReference>
<feature type="binding site" evidence="3">
    <location>
        <position position="168"/>
    </location>
    <ligand>
        <name>Zn(2+)</name>
        <dbReference type="ChEBI" id="CHEBI:29105"/>
    </ligand>
</feature>
<organism evidence="5 6">
    <name type="scientific">Halopelagius fulvigenes</name>
    <dbReference type="NCBI Taxonomy" id="1198324"/>
    <lineage>
        <taxon>Archaea</taxon>
        <taxon>Methanobacteriati</taxon>
        <taxon>Methanobacteriota</taxon>
        <taxon>Stenosarchaea group</taxon>
        <taxon>Halobacteria</taxon>
        <taxon>Halobacteriales</taxon>
        <taxon>Haloferacaceae</taxon>
    </lineage>
</organism>
<feature type="domain" description="Deacetylase sirtuin-type" evidence="4">
    <location>
        <begin position="13"/>
        <end position="266"/>
    </location>
</feature>
<comment type="caution">
    <text evidence="5">The sequence shown here is derived from an EMBL/GenBank/DDBJ whole genome shotgun (WGS) entry which is preliminary data.</text>
</comment>
<sequence length="273" mass="29017">MDDEFGGDSGRRSASRRDTLGDVADALATAESATAMTGAGVSTASGIPSFRGEGGIWNTDFDPDDFSIDRFRADPDGFWRDRLELHGRMFAADPEPNPAHDALVRLEEMGVLDAVVTQNTDGLHKEAGTGRLIELHGNAARAACVECDATVPAAEAFEAVRGGETPRCPACEGLMKPDVVLFGEELPYHPFDAARRMAREGDLFLAVGSSLTVEPAASLPEEASRFGGELAVVNLDATETDRVAHHVVRGDATEALPVLVEMVEARLAAKRSV</sequence>
<feature type="active site" description="Proton acceptor" evidence="3">
    <location>
        <position position="136"/>
    </location>
</feature>
<dbReference type="RefSeq" id="WP_379692753.1">
    <property type="nucleotide sequence ID" value="NZ_JBHSXH010000009.1"/>
</dbReference>
<proteinExistence type="predicted"/>
<keyword evidence="5" id="KW-0012">Acyltransferase</keyword>
<feature type="binding site" evidence="3">
    <location>
        <position position="147"/>
    </location>
    <ligand>
        <name>Zn(2+)</name>
        <dbReference type="ChEBI" id="CHEBI:29105"/>
    </ligand>
</feature>
<feature type="binding site" evidence="3">
    <location>
        <position position="144"/>
    </location>
    <ligand>
        <name>Zn(2+)</name>
        <dbReference type="ChEBI" id="CHEBI:29105"/>
    </ligand>
</feature>
<keyword evidence="1 5" id="KW-0808">Transferase</keyword>
<dbReference type="Proteomes" id="UP001596408">
    <property type="component" value="Unassembled WGS sequence"/>
</dbReference>
<dbReference type="AlphaFoldDB" id="A0ABD5TXY0"/>
<evidence type="ECO:0000256" key="3">
    <source>
        <dbReference type="PROSITE-ProRule" id="PRU00236"/>
    </source>
</evidence>
<dbReference type="PANTHER" id="PTHR11085:SF11">
    <property type="entry name" value="NAD-DEPENDENT PROTEIN DEACETYLASE"/>
    <property type="match status" value="1"/>
</dbReference>
<dbReference type="Gene3D" id="3.40.50.1220">
    <property type="entry name" value="TPP-binding domain"/>
    <property type="match status" value="1"/>
</dbReference>
<protein>
    <submittedName>
        <fullName evidence="5">NAD-dependent protein deacylase</fullName>
        <ecNumber evidence="5">2.3.1.286</ecNumber>
    </submittedName>
</protein>
<evidence type="ECO:0000259" key="4">
    <source>
        <dbReference type="PROSITE" id="PS50305"/>
    </source>
</evidence>
<evidence type="ECO:0000256" key="1">
    <source>
        <dbReference type="ARBA" id="ARBA00022679"/>
    </source>
</evidence>
<evidence type="ECO:0000313" key="6">
    <source>
        <dbReference type="Proteomes" id="UP001596408"/>
    </source>
</evidence>
<dbReference type="EC" id="2.3.1.286" evidence="5"/>
<name>A0ABD5TXY0_9EURY</name>
<gene>
    <name evidence="5" type="ORF">ACFQEV_03915</name>
</gene>
<dbReference type="SUPFAM" id="SSF52467">
    <property type="entry name" value="DHS-like NAD/FAD-binding domain"/>
    <property type="match status" value="1"/>
</dbReference>
<dbReference type="PANTHER" id="PTHR11085">
    <property type="entry name" value="NAD-DEPENDENT PROTEIN DEACYLASE SIRTUIN-5, MITOCHONDRIAL-RELATED"/>
    <property type="match status" value="1"/>
</dbReference>
<reference evidence="5 6" key="1">
    <citation type="journal article" date="2019" name="Int. J. Syst. Evol. Microbiol.">
        <title>The Global Catalogue of Microorganisms (GCM) 10K type strain sequencing project: providing services to taxonomists for standard genome sequencing and annotation.</title>
        <authorList>
            <consortium name="The Broad Institute Genomics Platform"/>
            <consortium name="The Broad Institute Genome Sequencing Center for Infectious Disease"/>
            <person name="Wu L."/>
            <person name="Ma J."/>
        </authorList>
    </citation>
    <scope>NUCLEOTIDE SEQUENCE [LARGE SCALE GENOMIC DNA]</scope>
    <source>
        <strain evidence="5 6">YIM 94188</strain>
    </source>
</reference>
<dbReference type="GO" id="GO:0046872">
    <property type="term" value="F:metal ion binding"/>
    <property type="evidence" value="ECO:0007669"/>
    <property type="project" value="UniProtKB-KW"/>
</dbReference>